<reference evidence="1" key="1">
    <citation type="submission" date="2024-02" db="EMBL/GenBank/DDBJ databases">
        <title>Genome sequences of strain Gemmobacter sp. JM10B15.</title>
        <authorList>
            <person name="Zhang M."/>
        </authorList>
    </citation>
    <scope>NUCLEOTIDE SEQUENCE</scope>
    <source>
        <strain evidence="1">JM10B15</strain>
    </source>
</reference>
<evidence type="ECO:0000313" key="1">
    <source>
        <dbReference type="EMBL" id="MEH7830547.1"/>
    </source>
</evidence>
<dbReference type="EMBL" id="JBALHR010000036">
    <property type="protein sequence ID" value="MEH7830547.1"/>
    <property type="molecule type" value="Genomic_DNA"/>
</dbReference>
<feature type="non-terminal residue" evidence="1">
    <location>
        <position position="130"/>
    </location>
</feature>
<gene>
    <name evidence="1" type="ORF">V6590_20600</name>
</gene>
<evidence type="ECO:0000313" key="2">
    <source>
        <dbReference type="Proteomes" id="UP001431963"/>
    </source>
</evidence>
<accession>A0ABU8C0R0</accession>
<sequence length="130" mass="14091">MTSNLAHLAQSLDRARLSVLCLVTEVTKPQNSEAVTLIIAEARGPICKHPIAETTKPPAYPFIHQCQRAQTQKSQAADHSAPPQPCIQITSAQLNRSSRRNPVSLPLSSVPAVSVSRYLGPSTNTRKTKN</sequence>
<name>A0ABU8C0R0_9RHOB</name>
<comment type="caution">
    <text evidence="1">The sequence shown here is derived from an EMBL/GenBank/DDBJ whole genome shotgun (WGS) entry which is preliminary data.</text>
</comment>
<protein>
    <submittedName>
        <fullName evidence="1">Uncharacterized protein</fullName>
    </submittedName>
</protein>
<dbReference type="RefSeq" id="WP_335425585.1">
    <property type="nucleotide sequence ID" value="NZ_JBALHR010000036.1"/>
</dbReference>
<proteinExistence type="predicted"/>
<dbReference type="Proteomes" id="UP001431963">
    <property type="component" value="Unassembled WGS sequence"/>
</dbReference>
<organism evidence="1 2">
    <name type="scientific">Gemmobacter denitrificans</name>
    <dbReference type="NCBI Taxonomy" id="3123040"/>
    <lineage>
        <taxon>Bacteria</taxon>
        <taxon>Pseudomonadati</taxon>
        <taxon>Pseudomonadota</taxon>
        <taxon>Alphaproteobacteria</taxon>
        <taxon>Rhodobacterales</taxon>
        <taxon>Paracoccaceae</taxon>
        <taxon>Gemmobacter</taxon>
    </lineage>
</organism>
<keyword evidence="2" id="KW-1185">Reference proteome</keyword>